<comment type="caution">
    <text evidence="2">The sequence shown here is derived from an EMBL/GenBank/DDBJ whole genome shotgun (WGS) entry which is preliminary data.</text>
</comment>
<proteinExistence type="predicted"/>
<protein>
    <submittedName>
        <fullName evidence="2">Uncharacterized protein</fullName>
    </submittedName>
</protein>
<keyword evidence="1" id="KW-0175">Coiled coil</keyword>
<gene>
    <name evidence="2" type="ORF">F444_13234</name>
</gene>
<dbReference type="SUPFAM" id="SSF54160">
    <property type="entry name" value="Chromo domain-like"/>
    <property type="match status" value="1"/>
</dbReference>
<dbReference type="Proteomes" id="UP000028582">
    <property type="component" value="Unassembled WGS sequence"/>
</dbReference>
<evidence type="ECO:0000256" key="1">
    <source>
        <dbReference type="SAM" id="Coils"/>
    </source>
</evidence>
<reference evidence="2 3" key="1">
    <citation type="submission" date="2013-11" db="EMBL/GenBank/DDBJ databases">
        <title>The Genome Sequence of Phytophthora parasitica P1976.</title>
        <authorList>
            <consortium name="The Broad Institute Genomics Platform"/>
            <person name="Russ C."/>
            <person name="Tyler B."/>
            <person name="Panabieres F."/>
            <person name="Shan W."/>
            <person name="Tripathy S."/>
            <person name="Grunwald N."/>
            <person name="Machado M."/>
            <person name="Johnson C.S."/>
            <person name="Walker B."/>
            <person name="Young S."/>
            <person name="Zeng Q."/>
            <person name="Gargeya S."/>
            <person name="Fitzgerald M."/>
            <person name="Haas B."/>
            <person name="Abouelleil A."/>
            <person name="Allen A.W."/>
            <person name="Alvarado L."/>
            <person name="Arachchi H.M."/>
            <person name="Berlin A.M."/>
            <person name="Chapman S.B."/>
            <person name="Gainer-Dewar J."/>
            <person name="Goldberg J."/>
            <person name="Griggs A."/>
            <person name="Gujja S."/>
            <person name="Hansen M."/>
            <person name="Howarth C."/>
            <person name="Imamovic A."/>
            <person name="Ireland A."/>
            <person name="Larimer J."/>
            <person name="McCowan C."/>
            <person name="Murphy C."/>
            <person name="Pearson M."/>
            <person name="Poon T.W."/>
            <person name="Priest M."/>
            <person name="Roberts A."/>
            <person name="Saif S."/>
            <person name="Shea T."/>
            <person name="Sisk P."/>
            <person name="Sykes S."/>
            <person name="Wortman J."/>
            <person name="Nusbaum C."/>
            <person name="Birren B."/>
        </authorList>
    </citation>
    <scope>NUCLEOTIDE SEQUENCE [LARGE SCALE GENOMIC DNA]</scope>
    <source>
        <strain evidence="2 3">P1976</strain>
    </source>
</reference>
<dbReference type="InterPro" id="IPR016197">
    <property type="entry name" value="Chromo-like_dom_sf"/>
</dbReference>
<accession>A0A080ZUE6</accession>
<dbReference type="OrthoDB" id="109166at2759"/>
<sequence length="192" mass="21630">MTIMIGDAVLVSHGLSLLDAKVKELRDAETETANPAQVLVQYLVDSDRPDEWVTRDRVLEDTQSNREKIKAINQKKSETVSPSVSLEKLFGPKRLDAIAAWMNSVDVTFTRLDKDVKNLIEHQANQAAQLKELERRKKEAMEKKAELHASVLNDLKRVKVAEETAMARKRLQNAGVAQEEIDAILPVIPHED</sequence>
<name>A0A080ZUE6_PHYNI</name>
<dbReference type="AlphaFoldDB" id="A0A080ZUE6"/>
<organism evidence="2 3">
    <name type="scientific">Phytophthora nicotianae P1976</name>
    <dbReference type="NCBI Taxonomy" id="1317066"/>
    <lineage>
        <taxon>Eukaryota</taxon>
        <taxon>Sar</taxon>
        <taxon>Stramenopiles</taxon>
        <taxon>Oomycota</taxon>
        <taxon>Peronosporomycetes</taxon>
        <taxon>Peronosporales</taxon>
        <taxon>Peronosporaceae</taxon>
        <taxon>Phytophthora</taxon>
    </lineage>
</organism>
<feature type="coiled-coil region" evidence="1">
    <location>
        <begin position="116"/>
        <end position="150"/>
    </location>
</feature>
<dbReference type="Gene3D" id="2.30.30.140">
    <property type="match status" value="1"/>
</dbReference>
<dbReference type="EMBL" id="ANJA01002376">
    <property type="protein sequence ID" value="ETO70257.1"/>
    <property type="molecule type" value="Genomic_DNA"/>
</dbReference>
<evidence type="ECO:0000313" key="3">
    <source>
        <dbReference type="Proteomes" id="UP000028582"/>
    </source>
</evidence>
<evidence type="ECO:0000313" key="2">
    <source>
        <dbReference type="EMBL" id="ETO70257.1"/>
    </source>
</evidence>